<organism evidence="2 3">
    <name type="scientific">Candidatus Enterocloster faecavium</name>
    <dbReference type="NCBI Taxonomy" id="2838560"/>
    <lineage>
        <taxon>Bacteria</taxon>
        <taxon>Bacillati</taxon>
        <taxon>Bacillota</taxon>
        <taxon>Clostridia</taxon>
        <taxon>Lachnospirales</taxon>
        <taxon>Lachnospiraceae</taxon>
        <taxon>Enterocloster</taxon>
    </lineage>
</organism>
<dbReference type="AlphaFoldDB" id="A0A9D2L6H8"/>
<evidence type="ECO:0000313" key="2">
    <source>
        <dbReference type="EMBL" id="HJB06898.1"/>
    </source>
</evidence>
<reference evidence="2" key="1">
    <citation type="journal article" date="2021" name="PeerJ">
        <title>Extensive microbial diversity within the chicken gut microbiome revealed by metagenomics and culture.</title>
        <authorList>
            <person name="Gilroy R."/>
            <person name="Ravi A."/>
            <person name="Getino M."/>
            <person name="Pursley I."/>
            <person name="Horton D.L."/>
            <person name="Alikhan N.F."/>
            <person name="Baker D."/>
            <person name="Gharbi K."/>
            <person name="Hall N."/>
            <person name="Watson M."/>
            <person name="Adriaenssens E.M."/>
            <person name="Foster-Nyarko E."/>
            <person name="Jarju S."/>
            <person name="Secka A."/>
            <person name="Antonio M."/>
            <person name="Oren A."/>
            <person name="Chaudhuri R.R."/>
            <person name="La Ragione R."/>
            <person name="Hildebrand F."/>
            <person name="Pallen M.J."/>
        </authorList>
    </citation>
    <scope>NUCLEOTIDE SEQUENCE</scope>
    <source>
        <strain evidence="2">CHK188-4685</strain>
    </source>
</reference>
<dbReference type="Gene3D" id="2.130.10.10">
    <property type="entry name" value="YVTN repeat-like/Quinoprotein amine dehydrogenase"/>
    <property type="match status" value="1"/>
</dbReference>
<proteinExistence type="inferred from homology"/>
<dbReference type="PANTHER" id="PTHR30344">
    <property type="entry name" value="6-PHOSPHOGLUCONOLACTONASE-RELATED"/>
    <property type="match status" value="1"/>
</dbReference>
<accession>A0A9D2L6H8</accession>
<protein>
    <submittedName>
        <fullName evidence="2">Lactonase family protein</fullName>
    </submittedName>
</protein>
<dbReference type="GO" id="GO:0017057">
    <property type="term" value="F:6-phosphogluconolactonase activity"/>
    <property type="evidence" value="ECO:0007669"/>
    <property type="project" value="TreeGrafter"/>
</dbReference>
<dbReference type="SUPFAM" id="SSF51004">
    <property type="entry name" value="C-terminal (heme d1) domain of cytochrome cd1-nitrite reductase"/>
    <property type="match status" value="1"/>
</dbReference>
<dbReference type="InterPro" id="IPR019405">
    <property type="entry name" value="Lactonase_7-beta_prop"/>
</dbReference>
<reference evidence="2" key="2">
    <citation type="submission" date="2021-04" db="EMBL/GenBank/DDBJ databases">
        <authorList>
            <person name="Gilroy R."/>
        </authorList>
    </citation>
    <scope>NUCLEOTIDE SEQUENCE</scope>
    <source>
        <strain evidence="2">CHK188-4685</strain>
    </source>
</reference>
<dbReference type="InterPro" id="IPR011048">
    <property type="entry name" value="Haem_d1_sf"/>
</dbReference>
<sequence length="359" mass="40818">MENVTMERSKHTAMKYAYVGCRTTKKRNARGKGLMVYEILPNGKWEEKQCLFVEDNPSYQCLDLEQKYLYSVHGDLTLVSSYQILEDGTLKHLNTIDIGGKNPVDITVDKENRRVIVATLQGGSLYTINRNPDGSLGEICAKFTYEGKEEGMVSTIHQCLWDHTRTYLFACAQGRVNGYGQMRALKYNPQDGSFTETDRFLSRTWDEPRHAAMHPNNRWLYMCEEKGNKVLYFQFDQTTGRMRALQELSTVPETVTGYSDASEVMISPDGGHVLVSNRYTDSISVYRIDPFTGYLKNTGFFPCLGKTPRFFCFGPNGKCYVANEDSDTIIEFEFDPITSQLIPTLNIIPTGSPVCITFR</sequence>
<comment type="similarity">
    <text evidence="1">Belongs to the cycloisomerase 2 family.</text>
</comment>
<evidence type="ECO:0000313" key="3">
    <source>
        <dbReference type="Proteomes" id="UP000886804"/>
    </source>
</evidence>
<dbReference type="Pfam" id="PF10282">
    <property type="entry name" value="Lactonase"/>
    <property type="match status" value="1"/>
</dbReference>
<dbReference type="InterPro" id="IPR050282">
    <property type="entry name" value="Cycloisomerase_2"/>
</dbReference>
<evidence type="ECO:0000256" key="1">
    <source>
        <dbReference type="ARBA" id="ARBA00005564"/>
    </source>
</evidence>
<dbReference type="PANTHER" id="PTHR30344:SF1">
    <property type="entry name" value="6-PHOSPHOGLUCONOLACTONASE"/>
    <property type="match status" value="1"/>
</dbReference>
<dbReference type="EMBL" id="DWYS01000043">
    <property type="protein sequence ID" value="HJB06898.1"/>
    <property type="molecule type" value="Genomic_DNA"/>
</dbReference>
<dbReference type="Proteomes" id="UP000886804">
    <property type="component" value="Unassembled WGS sequence"/>
</dbReference>
<dbReference type="InterPro" id="IPR015943">
    <property type="entry name" value="WD40/YVTN_repeat-like_dom_sf"/>
</dbReference>
<name>A0A9D2L6H8_9FIRM</name>
<gene>
    <name evidence="2" type="ORF">H9716_03440</name>
</gene>
<comment type="caution">
    <text evidence="2">The sequence shown here is derived from an EMBL/GenBank/DDBJ whole genome shotgun (WGS) entry which is preliminary data.</text>
</comment>